<proteinExistence type="predicted"/>
<dbReference type="InterPro" id="IPR038730">
    <property type="entry name" value="HyfE-like"/>
</dbReference>
<name>A0A9X7Z6C6_9BACL</name>
<evidence type="ECO:0000313" key="7">
    <source>
        <dbReference type="EMBL" id="QSO47222.1"/>
    </source>
</evidence>
<protein>
    <recommendedName>
        <fullName evidence="9">Hydrogenase-4 component E</fullName>
    </recommendedName>
</protein>
<evidence type="ECO:0008006" key="9">
    <source>
        <dbReference type="Google" id="ProtNLM"/>
    </source>
</evidence>
<feature type="transmembrane region" description="Helical" evidence="6">
    <location>
        <begin position="29"/>
        <end position="48"/>
    </location>
</feature>
<evidence type="ECO:0000313" key="8">
    <source>
        <dbReference type="Proteomes" id="UP000663505"/>
    </source>
</evidence>
<feature type="transmembrane region" description="Helical" evidence="6">
    <location>
        <begin position="95"/>
        <end position="112"/>
    </location>
</feature>
<dbReference type="RefSeq" id="WP_206656579.1">
    <property type="nucleotide sequence ID" value="NZ_CP071182.1"/>
</dbReference>
<evidence type="ECO:0000256" key="2">
    <source>
        <dbReference type="ARBA" id="ARBA00022475"/>
    </source>
</evidence>
<feature type="transmembrane region" description="Helical" evidence="6">
    <location>
        <begin position="175"/>
        <end position="193"/>
    </location>
</feature>
<dbReference type="PANTHER" id="PTHR38601">
    <property type="entry name" value="HYDROGENASE-4 COMPONENT E"/>
    <property type="match status" value="1"/>
</dbReference>
<keyword evidence="5 6" id="KW-0472">Membrane</keyword>
<feature type="transmembrane region" description="Helical" evidence="6">
    <location>
        <begin position="6"/>
        <end position="22"/>
    </location>
</feature>
<reference evidence="7 8" key="1">
    <citation type="submission" date="2021-02" db="EMBL/GenBank/DDBJ databases">
        <title>Alicyclobacillus curvatus sp. nov. and Alicyclobacillus mengziensis sp. nov., two acidophilic bacteria isolated from acid mine drainage.</title>
        <authorList>
            <person name="Huang Y."/>
        </authorList>
    </citation>
    <scope>NUCLEOTIDE SEQUENCE [LARGE SCALE GENOMIC DNA]</scope>
    <source>
        <strain evidence="7 8">S30H14</strain>
    </source>
</reference>
<dbReference type="EMBL" id="CP071182">
    <property type="protein sequence ID" value="QSO47222.1"/>
    <property type="molecule type" value="Genomic_DNA"/>
</dbReference>
<comment type="subcellular location">
    <subcellularLocation>
        <location evidence="1">Cell membrane</location>
        <topology evidence="1">Multi-pass membrane protein</topology>
    </subcellularLocation>
</comment>
<dbReference type="GO" id="GO:0005886">
    <property type="term" value="C:plasma membrane"/>
    <property type="evidence" value="ECO:0007669"/>
    <property type="project" value="UniProtKB-SubCell"/>
</dbReference>
<dbReference type="Proteomes" id="UP000663505">
    <property type="component" value="Chromosome"/>
</dbReference>
<dbReference type="KEGG" id="afx:JZ786_22975"/>
<evidence type="ECO:0000256" key="4">
    <source>
        <dbReference type="ARBA" id="ARBA00022989"/>
    </source>
</evidence>
<evidence type="ECO:0000256" key="5">
    <source>
        <dbReference type="ARBA" id="ARBA00023136"/>
    </source>
</evidence>
<keyword evidence="2" id="KW-1003">Cell membrane</keyword>
<dbReference type="PANTHER" id="PTHR38601:SF1">
    <property type="entry name" value="HYDROGENASE-4 COMPONENT E"/>
    <property type="match status" value="1"/>
</dbReference>
<evidence type="ECO:0000256" key="1">
    <source>
        <dbReference type="ARBA" id="ARBA00004651"/>
    </source>
</evidence>
<feature type="transmembrane region" description="Helical" evidence="6">
    <location>
        <begin position="124"/>
        <end position="141"/>
    </location>
</feature>
<feature type="transmembrane region" description="Helical" evidence="6">
    <location>
        <begin position="54"/>
        <end position="74"/>
    </location>
</feature>
<dbReference type="Gene3D" id="1.10.287.3510">
    <property type="match status" value="1"/>
</dbReference>
<evidence type="ECO:0000256" key="3">
    <source>
        <dbReference type="ARBA" id="ARBA00022692"/>
    </source>
</evidence>
<keyword evidence="4 6" id="KW-1133">Transmembrane helix</keyword>
<dbReference type="AlphaFoldDB" id="A0A9X7Z6C6"/>
<keyword evidence="8" id="KW-1185">Reference proteome</keyword>
<gene>
    <name evidence="7" type="ORF">JZ786_22975</name>
</gene>
<sequence length="211" mass="22876">MWFDSPMLYVIALLAGAWIAVSREARVALQGYVVQTIAVGVLYLVTAIKTADPMIWLALVGLIALRILFIPWLLQRSLPRELYLQRQSRELVSPAYGLVLYVILSAIGLGVGRRLGHGLLGTDFGIALAVLLIGFAIVAIAHHTPKQIMGILAADNGADLAVVLTLTRVSVVADYAVFIDVAVAVVCLAFLVIRLRMYGTSHAHDLHELRG</sequence>
<evidence type="ECO:0000256" key="6">
    <source>
        <dbReference type="SAM" id="Phobius"/>
    </source>
</evidence>
<keyword evidence="3 6" id="KW-0812">Transmembrane</keyword>
<organism evidence="7 8">
    <name type="scientific">Alicyclobacillus mengziensis</name>
    <dbReference type="NCBI Taxonomy" id="2931921"/>
    <lineage>
        <taxon>Bacteria</taxon>
        <taxon>Bacillati</taxon>
        <taxon>Bacillota</taxon>
        <taxon>Bacilli</taxon>
        <taxon>Bacillales</taxon>
        <taxon>Alicyclobacillaceae</taxon>
        <taxon>Alicyclobacillus</taxon>
    </lineage>
</organism>
<accession>A0A9X7Z6C6</accession>